<dbReference type="EMBL" id="JAMOIL010000019">
    <property type="protein sequence ID" value="MCM0621513.1"/>
    <property type="molecule type" value="Genomic_DNA"/>
</dbReference>
<dbReference type="SUPFAM" id="SSF56601">
    <property type="entry name" value="beta-lactamase/transpeptidase-like"/>
    <property type="match status" value="1"/>
</dbReference>
<dbReference type="Gene3D" id="3.40.710.10">
    <property type="entry name" value="DD-peptidase/beta-lactamase superfamily"/>
    <property type="match status" value="1"/>
</dbReference>
<evidence type="ECO:0000256" key="2">
    <source>
        <dbReference type="ARBA" id="ARBA00022801"/>
    </source>
</evidence>
<protein>
    <submittedName>
        <fullName evidence="4">D-alanyl-D-alanine carboxypeptidase/D-alanyl-D-alanine-endopeptidase</fullName>
        <ecNumber evidence="4">3.4.16.4</ecNumber>
    </submittedName>
</protein>
<evidence type="ECO:0000256" key="3">
    <source>
        <dbReference type="SAM" id="MobiDB-lite"/>
    </source>
</evidence>
<dbReference type="NCBIfam" id="TIGR00666">
    <property type="entry name" value="PBP4"/>
    <property type="match status" value="1"/>
</dbReference>
<keyword evidence="2 4" id="KW-0378">Hydrolase</keyword>
<accession>A0A9X2D904</accession>
<dbReference type="GO" id="GO:0006508">
    <property type="term" value="P:proteolysis"/>
    <property type="evidence" value="ECO:0007669"/>
    <property type="project" value="InterPro"/>
</dbReference>
<dbReference type="RefSeq" id="WP_250827932.1">
    <property type="nucleotide sequence ID" value="NZ_JAMOIL010000019.1"/>
</dbReference>
<keyword evidence="4" id="KW-0121">Carboxypeptidase</keyword>
<dbReference type="Proteomes" id="UP001139485">
    <property type="component" value="Unassembled WGS sequence"/>
</dbReference>
<keyword evidence="5" id="KW-1185">Reference proteome</keyword>
<dbReference type="InterPro" id="IPR000667">
    <property type="entry name" value="Peptidase_S13"/>
</dbReference>
<keyword evidence="4" id="KW-0645">Protease</keyword>
<feature type="region of interest" description="Disordered" evidence="3">
    <location>
        <begin position="76"/>
        <end position="100"/>
    </location>
</feature>
<name>A0A9X2D904_9ACTN</name>
<dbReference type="PANTHER" id="PTHR30023:SF0">
    <property type="entry name" value="PENICILLIN-SENSITIVE CARBOXYPEPTIDASE A"/>
    <property type="match status" value="1"/>
</dbReference>
<evidence type="ECO:0000313" key="5">
    <source>
        <dbReference type="Proteomes" id="UP001139485"/>
    </source>
</evidence>
<sequence>MPRSDARHTSGGGRRTARRAARAARRDARARRRWPRRVGLTALALVLVATGVVVSGVADPVVAPVAEPLRRAAEDAFDSVSDSVTGSLPGASQDEDPTDPLAVAAPAALGLTTPTPAAVPAEAVTDQPVDAAAVRRALRGPLAADVLGPHVSVAVADLDGDLALSRGGAAIPASTTKLLTSASALRLVGAGTTFSTTTVLQGRRVVLVGGGDPLLASSPVDDDTWPARADVVTLARRTAATLVRDLADAPAARRTLRVGYDDTLFSGPGFNPTWPLGYRGEVAPPTSALWVDEGSSLTGSGYSTDPATDAATVFTAALRDALAAQARTGQVRVRLVGSASPVTSTQAAATLASVESAPVGQLVERLLQVSDNQVTEVLLRHVGLAARGTGSIAAGLAGVRRVLTSLDVPLPLRQLDGSGLSRRNRIDPRTFVGLLAAAADSDEDDPLRGLFPGLPAAGSTGSLTYRFADAPAAAVGHVRAKTGTLSNVTSLAGVALDADGTPLVFALLADRVADVDELSARDALDRAAAALGACACGG</sequence>
<dbReference type="PANTHER" id="PTHR30023">
    <property type="entry name" value="D-ALANYL-D-ALANINE CARBOXYPEPTIDASE"/>
    <property type="match status" value="1"/>
</dbReference>
<dbReference type="AlphaFoldDB" id="A0A9X2D904"/>
<evidence type="ECO:0000313" key="4">
    <source>
        <dbReference type="EMBL" id="MCM0621513.1"/>
    </source>
</evidence>
<dbReference type="GO" id="GO:0009002">
    <property type="term" value="F:serine-type D-Ala-D-Ala carboxypeptidase activity"/>
    <property type="evidence" value="ECO:0007669"/>
    <property type="project" value="UniProtKB-EC"/>
</dbReference>
<evidence type="ECO:0000256" key="1">
    <source>
        <dbReference type="ARBA" id="ARBA00006096"/>
    </source>
</evidence>
<comment type="similarity">
    <text evidence="1">Belongs to the peptidase S13 family.</text>
</comment>
<reference evidence="4" key="1">
    <citation type="submission" date="2022-05" db="EMBL/GenBank/DDBJ databases">
        <authorList>
            <person name="Tuo L."/>
        </authorList>
    </citation>
    <scope>NUCLEOTIDE SEQUENCE</scope>
    <source>
        <strain evidence="4">BSK12Z-4</strain>
    </source>
</reference>
<dbReference type="GO" id="GO:0000270">
    <property type="term" value="P:peptidoglycan metabolic process"/>
    <property type="evidence" value="ECO:0007669"/>
    <property type="project" value="TreeGrafter"/>
</dbReference>
<feature type="compositionally biased region" description="Basic residues" evidence="3">
    <location>
        <begin position="15"/>
        <end position="32"/>
    </location>
</feature>
<gene>
    <name evidence="4" type="primary">dacB</name>
    <name evidence="4" type="ORF">M8330_14560</name>
</gene>
<dbReference type="Pfam" id="PF02113">
    <property type="entry name" value="Peptidase_S13"/>
    <property type="match status" value="2"/>
</dbReference>
<dbReference type="PRINTS" id="PR00922">
    <property type="entry name" value="DADACBPTASE3"/>
</dbReference>
<dbReference type="EC" id="3.4.16.4" evidence="4"/>
<dbReference type="InterPro" id="IPR012338">
    <property type="entry name" value="Beta-lactam/transpept-like"/>
</dbReference>
<feature type="region of interest" description="Disordered" evidence="3">
    <location>
        <begin position="1"/>
        <end position="32"/>
    </location>
</feature>
<comment type="caution">
    <text evidence="4">The sequence shown here is derived from an EMBL/GenBank/DDBJ whole genome shotgun (WGS) entry which is preliminary data.</text>
</comment>
<proteinExistence type="inferred from homology"/>
<organism evidence="4 5">
    <name type="scientific">Nocardioides bruguierae</name>
    <dbReference type="NCBI Taxonomy" id="2945102"/>
    <lineage>
        <taxon>Bacteria</taxon>
        <taxon>Bacillati</taxon>
        <taxon>Actinomycetota</taxon>
        <taxon>Actinomycetes</taxon>
        <taxon>Propionibacteriales</taxon>
        <taxon>Nocardioidaceae</taxon>
        <taxon>Nocardioides</taxon>
    </lineage>
</organism>